<dbReference type="InterPro" id="IPR011650">
    <property type="entry name" value="Peptidase_M20_dimer"/>
</dbReference>
<dbReference type="Gene3D" id="3.40.630.10">
    <property type="entry name" value="Zn peptidases"/>
    <property type="match status" value="1"/>
</dbReference>
<dbReference type="KEGG" id="apo:Arcpr_1048"/>
<dbReference type="SUPFAM" id="SSF53187">
    <property type="entry name" value="Zn-dependent exopeptidases"/>
    <property type="match status" value="1"/>
</dbReference>
<keyword evidence="2" id="KW-0378">Hydrolase</keyword>
<dbReference type="GO" id="GO:0046872">
    <property type="term" value="F:metal ion binding"/>
    <property type="evidence" value="ECO:0007669"/>
    <property type="project" value="UniProtKB-KW"/>
</dbReference>
<dbReference type="OrthoDB" id="24854at2157"/>
<dbReference type="InterPro" id="IPR036264">
    <property type="entry name" value="Bact_exopeptidase_dim_dom"/>
</dbReference>
<dbReference type="SUPFAM" id="SSF55031">
    <property type="entry name" value="Bacterial exopeptidase dimerisation domain"/>
    <property type="match status" value="1"/>
</dbReference>
<dbReference type="HOGENOM" id="CLU_021802_2_0_2"/>
<name>D2RDB3_ARCPA</name>
<dbReference type="RefSeq" id="WP_012940443.1">
    <property type="nucleotide sequence ID" value="NC_013741.1"/>
</dbReference>
<dbReference type="STRING" id="572546.Arcpr_1048"/>
<dbReference type="GeneID" id="8739723"/>
<dbReference type="InterPro" id="IPR050072">
    <property type="entry name" value="Peptidase_M20A"/>
</dbReference>
<dbReference type="EMBL" id="CP001857">
    <property type="protein sequence ID" value="ADB58107.1"/>
    <property type="molecule type" value="Genomic_DNA"/>
</dbReference>
<accession>D2RDB3</accession>
<dbReference type="PANTHER" id="PTHR43808:SF25">
    <property type="entry name" value="PEPTIDASE M20 DIMERISATION DOMAIN-CONTAINING PROTEIN"/>
    <property type="match status" value="1"/>
</dbReference>
<dbReference type="GO" id="GO:0016787">
    <property type="term" value="F:hydrolase activity"/>
    <property type="evidence" value="ECO:0007669"/>
    <property type="project" value="UniProtKB-KW"/>
</dbReference>
<dbReference type="Pfam" id="PF07687">
    <property type="entry name" value="M20_dimer"/>
    <property type="match status" value="1"/>
</dbReference>
<dbReference type="PANTHER" id="PTHR43808">
    <property type="entry name" value="ACETYLORNITHINE DEACETYLASE"/>
    <property type="match status" value="1"/>
</dbReference>
<evidence type="ECO:0000256" key="2">
    <source>
        <dbReference type="ARBA" id="ARBA00022801"/>
    </source>
</evidence>
<proteinExistence type="predicted"/>
<gene>
    <name evidence="4" type="ordered locus">Arcpr_1048</name>
</gene>
<keyword evidence="5" id="KW-1185">Reference proteome</keyword>
<organism evidence="4 5">
    <name type="scientific">Archaeoglobus profundus (strain DSM 5631 / JCM 9629 / NBRC 100127 / Av18)</name>
    <dbReference type="NCBI Taxonomy" id="572546"/>
    <lineage>
        <taxon>Archaea</taxon>
        <taxon>Methanobacteriati</taxon>
        <taxon>Methanobacteriota</taxon>
        <taxon>Archaeoglobi</taxon>
        <taxon>Archaeoglobales</taxon>
        <taxon>Archaeoglobaceae</taxon>
        <taxon>Archaeoglobus</taxon>
    </lineage>
</organism>
<dbReference type="eggNOG" id="arCOG01107">
    <property type="taxonomic scope" value="Archaea"/>
</dbReference>
<dbReference type="InterPro" id="IPR002933">
    <property type="entry name" value="Peptidase_M20"/>
</dbReference>
<reference evidence="4 5" key="1">
    <citation type="journal article" date="2010" name="Stand. Genomic Sci.">
        <title>Complete genome sequence of Archaeoglobus profundus type strain (AV18).</title>
        <authorList>
            <person name="von Jan M."/>
            <person name="Lapidus A."/>
            <person name="Del Rio T.G."/>
            <person name="Copeland A."/>
            <person name="Tice H."/>
            <person name="Cheng J.F."/>
            <person name="Lucas S."/>
            <person name="Chen F."/>
            <person name="Nolan M."/>
            <person name="Goodwin L."/>
            <person name="Han C."/>
            <person name="Pitluck S."/>
            <person name="Liolios K."/>
            <person name="Ivanova N."/>
            <person name="Mavromatis K."/>
            <person name="Ovchinnikova G."/>
            <person name="Chertkov O."/>
            <person name="Pati A."/>
            <person name="Chen A."/>
            <person name="Palaniappan K."/>
            <person name="Land M."/>
            <person name="Hauser L."/>
            <person name="Chang Y.J."/>
            <person name="Jeffries C.D."/>
            <person name="Saunders E."/>
            <person name="Brettin T."/>
            <person name="Detter J.C."/>
            <person name="Chain P."/>
            <person name="Eichinger K."/>
            <person name="Huber H."/>
            <person name="Spring S."/>
            <person name="Rohde M."/>
            <person name="Goker M."/>
            <person name="Wirth R."/>
            <person name="Woyke T."/>
            <person name="Bristow J."/>
            <person name="Eisen J.A."/>
            <person name="Markowitz V."/>
            <person name="Hugenholtz P."/>
            <person name="Kyrpides N.C."/>
            <person name="Klenk H.P."/>
        </authorList>
    </citation>
    <scope>NUCLEOTIDE SEQUENCE [LARGE SCALE GENOMIC DNA]</scope>
    <source>
        <strain evidence="5">DSM 5631 / JCM 9629 / NBRC 100127 / Av18</strain>
    </source>
</reference>
<feature type="domain" description="Peptidase M20 dimerisation" evidence="3">
    <location>
        <begin position="145"/>
        <end position="237"/>
    </location>
</feature>
<dbReference type="AlphaFoldDB" id="D2RDB3"/>
<dbReference type="NCBIfam" id="NF006404">
    <property type="entry name" value="PRK08652.1-2"/>
    <property type="match status" value="1"/>
</dbReference>
<dbReference type="Pfam" id="PF01546">
    <property type="entry name" value="Peptidase_M20"/>
    <property type="match status" value="1"/>
</dbReference>
<dbReference type="PaxDb" id="572546-Arcpr_1048"/>
<dbReference type="Gene3D" id="3.30.70.360">
    <property type="match status" value="1"/>
</dbReference>
<protein>
    <submittedName>
        <fullName evidence="4">Peptidase M20</fullName>
    </submittedName>
</protein>
<keyword evidence="1" id="KW-0479">Metal-binding</keyword>
<evidence type="ECO:0000259" key="3">
    <source>
        <dbReference type="Pfam" id="PF07687"/>
    </source>
</evidence>
<sequence length="328" mass="36514">MRALSILRELVEIESESGEEDEIISHLIETLYDFEPAVFEKYNTKNILINQDADVWVVTHVDTVPVKRGFEFDGVYAYGTGCCDAKASITAIILALEEVEEPNFGVALLSDEEEGGLGSKAVVEEFGKRRAIVMEPTELKIANRHYGCLEVDVELLGESAHGAFPDKGINAIEKAIDAINRVKSLNYLYLLQRIEGGSYEYVVPDKCSLRIDLLIPPEEDVNVVERELIEIFKNEDVAIVEKAQGFVSGGVTALVESAVKRAGLHVDYTEMRSWTDAINFREAGWDVVVFGPGELHLCHTEKERIRIDEILKAKDVLVALNEIIQSSS</sequence>
<evidence type="ECO:0000256" key="1">
    <source>
        <dbReference type="ARBA" id="ARBA00022723"/>
    </source>
</evidence>
<evidence type="ECO:0000313" key="5">
    <source>
        <dbReference type="Proteomes" id="UP000001901"/>
    </source>
</evidence>
<evidence type="ECO:0000313" key="4">
    <source>
        <dbReference type="EMBL" id="ADB58107.1"/>
    </source>
</evidence>
<dbReference type="Proteomes" id="UP000001901">
    <property type="component" value="Chromosome"/>
</dbReference>